<feature type="compositionally biased region" description="Basic and acidic residues" evidence="1">
    <location>
        <begin position="408"/>
        <end position="435"/>
    </location>
</feature>
<feature type="transmembrane region" description="Helical" evidence="2">
    <location>
        <begin position="145"/>
        <end position="173"/>
    </location>
</feature>
<evidence type="ECO:0000313" key="4">
    <source>
        <dbReference type="Proteomes" id="UP001311799"/>
    </source>
</evidence>
<dbReference type="EMBL" id="JAWDEY010000010">
    <property type="protein sequence ID" value="KAK6589804.1"/>
    <property type="molecule type" value="Genomic_DNA"/>
</dbReference>
<proteinExistence type="predicted"/>
<evidence type="ECO:0000313" key="3">
    <source>
        <dbReference type="EMBL" id="KAK6589804.1"/>
    </source>
</evidence>
<comment type="caution">
    <text evidence="3">The sequence shown here is derived from an EMBL/GenBank/DDBJ whole genome shotgun (WGS) entry which is preliminary data.</text>
</comment>
<evidence type="ECO:0000256" key="1">
    <source>
        <dbReference type="SAM" id="MobiDB-lite"/>
    </source>
</evidence>
<feature type="transmembrane region" description="Helical" evidence="2">
    <location>
        <begin position="494"/>
        <end position="516"/>
    </location>
</feature>
<feature type="region of interest" description="Disordered" evidence="1">
    <location>
        <begin position="408"/>
        <end position="442"/>
    </location>
</feature>
<keyword evidence="2" id="KW-0472">Membrane</keyword>
<protein>
    <submittedName>
        <fullName evidence="3">Uncharacterized protein</fullName>
    </submittedName>
</protein>
<keyword evidence="4" id="KW-1185">Reference proteome</keyword>
<feature type="transmembrane region" description="Helical" evidence="2">
    <location>
        <begin position="38"/>
        <end position="55"/>
    </location>
</feature>
<keyword evidence="2" id="KW-1133">Transmembrane helix</keyword>
<keyword evidence="2" id="KW-0812">Transmembrane</keyword>
<evidence type="ECO:0000256" key="2">
    <source>
        <dbReference type="SAM" id="Phobius"/>
    </source>
</evidence>
<gene>
    <name evidence="3" type="ORF">RS030_192868</name>
</gene>
<dbReference type="AlphaFoldDB" id="A0AAV9Y0A5"/>
<feature type="transmembrane region" description="Helical" evidence="2">
    <location>
        <begin position="96"/>
        <end position="124"/>
    </location>
</feature>
<accession>A0AAV9Y0A5</accession>
<organism evidence="3 4">
    <name type="scientific">Cryptosporidium xiaoi</name>
    <dbReference type="NCBI Taxonomy" id="659607"/>
    <lineage>
        <taxon>Eukaryota</taxon>
        <taxon>Sar</taxon>
        <taxon>Alveolata</taxon>
        <taxon>Apicomplexa</taxon>
        <taxon>Conoidasida</taxon>
        <taxon>Coccidia</taxon>
        <taxon>Eucoccidiorida</taxon>
        <taxon>Eimeriorina</taxon>
        <taxon>Cryptosporidiidae</taxon>
        <taxon>Cryptosporidium</taxon>
    </lineage>
</organism>
<sequence length="547" mass="63015">MNSEIVGFLRRNIKSRIEDFKQGRQSWRLKEWHHLQSFIYLIYGIGSFIFVRLIANSSPDNNNYDHFVNDSSEYGSNLLHCGITPLFSFIPIPGSYILIIYSVYSLSILSVLISIISLILGFCFKYFSNIPRSYFFSPSKRTRMLGFSCKVFPIIIQILNLLFMLFLIVPFLYITTSGACYRRLVRFERNKVQNCRIWVNKCAKDNRIFGRHLECSLRKNFKHFPAEIVEDPTIGENLDILIGGPMPLLCPMCNEIRMDQNSPLYKGEAYVEQLKSSISKMESQTLADYNRNLYQSDSVSLIQLFKATGEVTTSKQKARAEEEIGGFESGISVPKKDQHSDLVDLVSLNEPIYIDFNYSKIPKFQPPSKINIPSKYKSIVNRYVAALSSQNNEDSLINEDDVGKLVHETKKSQKPKDKSKSQLTVKQEREIESSRPQKSSDFSDTDKVLFKFSGIPSGVLLSNYDIYSLNMEFEAARYQIQVTMHEASNFSRSIFVFMLISLIFWALSRFFSFVIFEATRTEACFYVPNTKKSIAWSGIRRLMDILN</sequence>
<dbReference type="Proteomes" id="UP001311799">
    <property type="component" value="Unassembled WGS sequence"/>
</dbReference>
<name>A0AAV9Y0A5_9CRYT</name>
<reference evidence="3 4" key="1">
    <citation type="submission" date="2023-10" db="EMBL/GenBank/DDBJ databases">
        <title>Comparative genomics analysis reveals potential genetic determinants of host preference in Cryptosporidium xiaoi.</title>
        <authorList>
            <person name="Xiao L."/>
            <person name="Li J."/>
        </authorList>
    </citation>
    <scope>NUCLEOTIDE SEQUENCE [LARGE SCALE GENOMIC DNA]</scope>
    <source>
        <strain evidence="3 4">52996</strain>
    </source>
</reference>